<protein>
    <submittedName>
        <fullName evidence="1">Uncharacterized protein</fullName>
    </submittedName>
</protein>
<proteinExistence type="predicted"/>
<dbReference type="AlphaFoldDB" id="A0A645BL73"/>
<comment type="caution">
    <text evidence="1">The sequence shown here is derived from an EMBL/GenBank/DDBJ whole genome shotgun (WGS) entry which is preliminary data.</text>
</comment>
<accession>A0A645BL73</accession>
<dbReference type="EMBL" id="VSSQ01020755">
    <property type="protein sequence ID" value="MPM65858.1"/>
    <property type="molecule type" value="Genomic_DNA"/>
</dbReference>
<sequence>MKDHFPIAADCEMAGMSRLQTEAATITPEAKPVRARWTGSLMPFFMKNTQAAPAAVPKKGMRSPKNTSEFMRLASFYGRLQGARGGFSVLPTDGLKALVA</sequence>
<name>A0A645BL73_9ZZZZ</name>
<evidence type="ECO:0000313" key="1">
    <source>
        <dbReference type="EMBL" id="MPM65858.1"/>
    </source>
</evidence>
<reference evidence="1" key="1">
    <citation type="submission" date="2019-08" db="EMBL/GenBank/DDBJ databases">
        <authorList>
            <person name="Kucharzyk K."/>
            <person name="Murdoch R.W."/>
            <person name="Higgins S."/>
            <person name="Loffler F."/>
        </authorList>
    </citation>
    <scope>NUCLEOTIDE SEQUENCE</scope>
</reference>
<organism evidence="1">
    <name type="scientific">bioreactor metagenome</name>
    <dbReference type="NCBI Taxonomy" id="1076179"/>
    <lineage>
        <taxon>unclassified sequences</taxon>
        <taxon>metagenomes</taxon>
        <taxon>ecological metagenomes</taxon>
    </lineage>
</organism>
<gene>
    <name evidence="1" type="ORF">SDC9_112762</name>
</gene>